<feature type="repeat" description="ANK" evidence="3">
    <location>
        <begin position="442"/>
        <end position="474"/>
    </location>
</feature>
<organism evidence="7 8">
    <name type="scientific">Perkinsus olseni</name>
    <name type="common">Perkinsus atlanticus</name>
    <dbReference type="NCBI Taxonomy" id="32597"/>
    <lineage>
        <taxon>Eukaryota</taxon>
        <taxon>Sar</taxon>
        <taxon>Alveolata</taxon>
        <taxon>Perkinsozoa</taxon>
        <taxon>Perkinsea</taxon>
        <taxon>Perkinsida</taxon>
        <taxon>Perkinsidae</taxon>
        <taxon>Perkinsus</taxon>
    </lineage>
</organism>
<dbReference type="GO" id="GO:0005509">
    <property type="term" value="F:calcium ion binding"/>
    <property type="evidence" value="ECO:0007669"/>
    <property type="project" value="InterPro"/>
</dbReference>
<evidence type="ECO:0000313" key="8">
    <source>
        <dbReference type="Proteomes" id="UP000574390"/>
    </source>
</evidence>
<keyword evidence="5" id="KW-0472">Membrane</keyword>
<dbReference type="InterPro" id="IPR032675">
    <property type="entry name" value="LRR_dom_sf"/>
</dbReference>
<evidence type="ECO:0000256" key="4">
    <source>
        <dbReference type="SAM" id="MobiDB-lite"/>
    </source>
</evidence>
<protein>
    <recommendedName>
        <fullName evidence="6">EF-hand domain-containing protein</fullName>
    </recommendedName>
</protein>
<dbReference type="CDD" id="cd00185">
    <property type="entry name" value="TNFRSF"/>
    <property type="match status" value="1"/>
</dbReference>
<dbReference type="InterPro" id="IPR058316">
    <property type="entry name" value="DUF8003"/>
</dbReference>
<reference evidence="7 8" key="1">
    <citation type="submission" date="2020-04" db="EMBL/GenBank/DDBJ databases">
        <title>Perkinsus olseni comparative genomics.</title>
        <authorList>
            <person name="Bogema D.R."/>
        </authorList>
    </citation>
    <scope>NUCLEOTIDE SEQUENCE [LARGE SCALE GENOMIC DNA]</scope>
    <source>
        <strain evidence="7">ATCC PRA-205</strain>
    </source>
</reference>
<keyword evidence="2" id="KW-0677">Repeat</keyword>
<feature type="region of interest" description="Disordered" evidence="4">
    <location>
        <begin position="2242"/>
        <end position="2271"/>
    </location>
</feature>
<sequence>MSTHEPGDPSSTIDTVGSAIERIRAVMDQWIGDRDVVRAQLDSTSLNDTSLATLVQILSQCPSLEHLDVSYNDISMASCSDICLLLSLGRAIRTVSLEGCHLPLRAIGYFMTALMERGSKELPDFDKLSFTRTGGIISTALEAKKPGKPSSWILNHRERITQAIGRPCTIVAATVLHRASVELWRFMADTGHPQVSRIMEEDEGLRSSRSGDDDLPVGDALSAEAQPQWEKLESSTLERIKHALEKIVLFDPSGLPGYPGTEDETFTAAMAILPAAKGETLGRSVEESKVVDEAAKENSSRVEDGRKLAADASVGYLASAGGAALKAQKAALAKRELAKCQTFNLKQIITRNGTVLMNVLERMLETTSINAKDTETGYTLLEYACRTHNMGLAKLCYRRGAPLEAKMDSGDTPFTIATRQRDYRMMEFLYTYGVRINSKDAEGKAALHVATACNDVDAICRLIEWGADVNLRDNRQRTPLHFAAAGGHIKVTMLLLELGADLNAEDSKEYTAVAHAEANDHFQLMDRLISLGGRGHRLHEIGGQVPAPPKRKTTREQLMEKEAMGIDTNPKRKNSIISPLYNPPVKKEMNKFAALQAKDDLEAKQLAKLAAKKLAMDLCEDGRCCFSRLGLDSVNGSLGDWTFTLMSAEPADGDYQLTPDQLTAFKEAFEIFDKQKLGVISYTELPALLRSVGQNPTEADIETIVEEWDAAGNQHFDLDTFLRICESDSFKDPMKEEVLMEAFRAFDPDGRGVLKVEELRRILQVLGERLDGEAADVFIDFAVAKCDPDKTGEINYEVLTQELLERDPKIFLGPTANAASVGCDVVVDGACVLNSTRPSLPSGAELVYKGNGSVRFINATWRCSDTLLVEAVNAAVDFENSTISNCMVLAVVARQGNITLDEASLLNATATVYDDLVAGDDTALGGSLGGAGGALGLCDRGDRVRGIDFTVVPENLAGEGTAPQCGGGGRITLTSNDGHVTLQGSIAANGGRADAGAKCGAGSGGVVVLRGALGVTAGRVHADGGDCGGNLGCGGGGRIFVASDNGTASVDDARAYGGRGGEALPDCLCGSPGTVYQKDANGALLTVRGGHEKCGQATVLPQEVRSVREVVVEGNITVRLCGDDDGNSCRDGGGGGRPQVAIAADQGVLISGGAKLSGPPNSPSSSMVLSVGNIGLKVAEGASIDTEGSLSILAATATGSAGNGGNVILEKQSSVSSGKFGMKISTQGDVDAGGRIVIRSTPAGMPAVAEDSALTVNAAGSISLSDVVSNVEGRPVMVSAGEGLRLGSVHGLSAVSDFRTTKGDVVIAGNVTMGPGNYCKQRKLWIENPPDLCVADLERLGRLMPTRMVVASEAGGIRFKGAAVVSGPIVMVCSPRGDLELPPQGWISSKGRGCPAGEGRGGGGPGRDGHCGGGGGAHVGAGGPGCDGNQGVAYDEQDPLETGVIPSASASGGGGEEGGSGGGVVWISAAQVRIDGHVSSDGDRGGWTVGDTSGSGGGAGGSVLIITNTSLAGSGLVSAAAGNGSGPPVLKGGDGGGGFVGIGWLGSTVGGGDTFSGRIDVGGHQPGSVGQILRCPAGHYGPLCAPCPRGTWSDTGGPRCAVCSNAPRGVSNYTQEGVEDSNCPYACLPGYPDVSQNPTCLNPWQYTLSFIGGVPGAFTLLVVVLFALLASIATSEIRKRSADGADETVDSREWKIMTADDIPRHVARLYLEGRNHPREPFILPPLLADLPRCIAELINRQHWSTFSACVNEQGKWSSPPMVNLWGRWMSSALSVVCYPLWLYLSRSQQEQRARTMCEAVFEESGKGSLWRANSSHRAGRIFTIRFGCDGGRDGSFTKGHMDVLDLSVRVEHWESNPKLPALLRLAGDGSYMSPLRVPHPGWDPMASALAVLPQDVTGWMAFVAHVNDVLLPMTFHDGLVPPAELTSICAGVRRASDTFLVPSGVKALVVVIPDHSGDLPAAEENHHPRATSVGSGPSADPFLGEYSSFQQMTSVEHAITAGSSRFSGFCKPCQIGLVVVAADDVLVTPYTSDRPLHMLRPANPALRPTSPLDLSAEFSLEEIDTHEYSFRWEHSTIATAGLARILWSPVKVSLSNRRPNERVVTMSRVALQASVIVLLFIYATLTAMQLTWYLGMSPLAFIVQLAIPPLGDLLALTLGAVWVVLSYTPWARWFVCFVVATFVNSLTGFAIRLALSSTGSLLMVIATLAIEYLIVIAVKVCLCVTSNMLLAHHLNHSYSLPRPSTPASGEAREVPHSRSATPPTPRYMQFPSRDFPMPPPLRAGGAVPQSIVAEIRDTGEMRYQ</sequence>
<dbReference type="PROSITE" id="PS50088">
    <property type="entry name" value="ANK_REPEAT"/>
    <property type="match status" value="3"/>
</dbReference>
<dbReference type="Pfam" id="PF26010">
    <property type="entry name" value="DUF8003"/>
    <property type="match status" value="1"/>
</dbReference>
<dbReference type="Pfam" id="PF14658">
    <property type="entry name" value="EF-hand_9"/>
    <property type="match status" value="1"/>
</dbReference>
<dbReference type="InterPro" id="IPR002048">
    <property type="entry name" value="EF_hand_dom"/>
</dbReference>
<feature type="transmembrane region" description="Helical" evidence="5">
    <location>
        <begin position="1644"/>
        <end position="1670"/>
    </location>
</feature>
<dbReference type="PROSITE" id="PS50297">
    <property type="entry name" value="ANK_REP_REGION"/>
    <property type="match status" value="3"/>
</dbReference>
<keyword evidence="3" id="KW-0040">ANK repeat</keyword>
<keyword evidence="5" id="KW-1133">Transmembrane helix</keyword>
<dbReference type="SUPFAM" id="SSF52047">
    <property type="entry name" value="RNI-like"/>
    <property type="match status" value="1"/>
</dbReference>
<evidence type="ECO:0000256" key="2">
    <source>
        <dbReference type="ARBA" id="ARBA00022737"/>
    </source>
</evidence>
<dbReference type="EMBL" id="JABANM010011466">
    <property type="protein sequence ID" value="KAF4737653.1"/>
    <property type="molecule type" value="Genomic_DNA"/>
</dbReference>
<comment type="similarity">
    <text evidence="1">Belongs to the centrin family.</text>
</comment>
<dbReference type="PANTHER" id="PTHR31513">
    <property type="entry name" value="EPHRIN TYPE-B RECEPTOR"/>
    <property type="match status" value="1"/>
</dbReference>
<feature type="domain" description="EF-hand" evidence="6">
    <location>
        <begin position="660"/>
        <end position="695"/>
    </location>
</feature>
<accession>A0A7J6SXU3</accession>
<dbReference type="SUPFAM" id="SSF48403">
    <property type="entry name" value="Ankyrin repeat"/>
    <property type="match status" value="1"/>
</dbReference>
<dbReference type="CDD" id="cd00051">
    <property type="entry name" value="EFh"/>
    <property type="match status" value="2"/>
</dbReference>
<dbReference type="Proteomes" id="UP000574390">
    <property type="component" value="Unassembled WGS sequence"/>
</dbReference>
<name>A0A7J6SXU3_PEROL</name>
<evidence type="ECO:0000259" key="6">
    <source>
        <dbReference type="PROSITE" id="PS50222"/>
    </source>
</evidence>
<dbReference type="Gene3D" id="1.25.40.20">
    <property type="entry name" value="Ankyrin repeat-containing domain"/>
    <property type="match status" value="1"/>
</dbReference>
<evidence type="ECO:0000256" key="3">
    <source>
        <dbReference type="PROSITE-ProRule" id="PRU00023"/>
    </source>
</evidence>
<feature type="transmembrane region" description="Helical" evidence="5">
    <location>
        <begin position="2201"/>
        <end position="2220"/>
    </location>
</feature>
<keyword evidence="5" id="KW-0812">Transmembrane</keyword>
<feature type="domain" description="EF-hand" evidence="6">
    <location>
        <begin position="734"/>
        <end position="769"/>
    </location>
</feature>
<dbReference type="Gene3D" id="3.80.10.10">
    <property type="entry name" value="Ribonuclease Inhibitor"/>
    <property type="match status" value="1"/>
</dbReference>
<feature type="repeat" description="ANK" evidence="3">
    <location>
        <begin position="409"/>
        <end position="441"/>
    </location>
</feature>
<dbReference type="Pfam" id="PF13499">
    <property type="entry name" value="EF-hand_7"/>
    <property type="match status" value="1"/>
</dbReference>
<evidence type="ECO:0000256" key="1">
    <source>
        <dbReference type="ARBA" id="ARBA00005253"/>
    </source>
</evidence>
<evidence type="ECO:0000313" key="7">
    <source>
        <dbReference type="EMBL" id="KAF4737653.1"/>
    </source>
</evidence>
<proteinExistence type="inferred from homology"/>
<feature type="repeat" description="ANK" evidence="3">
    <location>
        <begin position="475"/>
        <end position="507"/>
    </location>
</feature>
<dbReference type="SUPFAM" id="SSF47473">
    <property type="entry name" value="EF-hand"/>
    <property type="match status" value="1"/>
</dbReference>
<dbReference type="SMART" id="SM00248">
    <property type="entry name" value="ANK"/>
    <property type="match status" value="4"/>
</dbReference>
<dbReference type="InterPro" id="IPR002110">
    <property type="entry name" value="Ankyrin_rpt"/>
</dbReference>
<evidence type="ECO:0000256" key="5">
    <source>
        <dbReference type="SAM" id="Phobius"/>
    </source>
</evidence>
<dbReference type="PANTHER" id="PTHR31513:SF2">
    <property type="entry name" value="MRAZ"/>
    <property type="match status" value="1"/>
</dbReference>
<gene>
    <name evidence="7" type="ORF">FOZ62_024254</name>
</gene>
<dbReference type="Gene3D" id="1.10.238.10">
    <property type="entry name" value="EF-hand"/>
    <property type="match status" value="2"/>
</dbReference>
<dbReference type="PROSITE" id="PS50222">
    <property type="entry name" value="EF_HAND_2"/>
    <property type="match status" value="2"/>
</dbReference>
<dbReference type="InterPro" id="IPR011992">
    <property type="entry name" value="EF-hand-dom_pair"/>
</dbReference>
<dbReference type="SMART" id="SM00054">
    <property type="entry name" value="EFh"/>
    <property type="match status" value="2"/>
</dbReference>
<dbReference type="InterPro" id="IPR039508">
    <property type="entry name" value="KASH5_EF-hand-like_dom"/>
</dbReference>
<comment type="caution">
    <text evidence="7">The sequence shown here is derived from an EMBL/GenBank/DDBJ whole genome shotgun (WGS) entry which is preliminary data.</text>
</comment>
<dbReference type="InterPro" id="IPR036770">
    <property type="entry name" value="Ankyrin_rpt-contain_sf"/>
</dbReference>
<dbReference type="Pfam" id="PF12796">
    <property type="entry name" value="Ank_2"/>
    <property type="match status" value="1"/>
</dbReference>
<dbReference type="GO" id="GO:0043226">
    <property type="term" value="C:organelle"/>
    <property type="evidence" value="ECO:0007669"/>
    <property type="project" value="UniProtKB-ARBA"/>
</dbReference>
<dbReference type="FunFam" id="1.10.238.10:FF:000178">
    <property type="entry name" value="Calmodulin-2 A"/>
    <property type="match status" value="1"/>
</dbReference>
<feature type="transmembrane region" description="Helical" evidence="5">
    <location>
        <begin position="2139"/>
        <end position="2164"/>
    </location>
</feature>
<feature type="transmembrane region" description="Helical" evidence="5">
    <location>
        <begin position="2170"/>
        <end position="2194"/>
    </location>
</feature>
<feature type="transmembrane region" description="Helical" evidence="5">
    <location>
        <begin position="2109"/>
        <end position="2127"/>
    </location>
</feature>